<feature type="region of interest" description="Disordered" evidence="1">
    <location>
        <begin position="55"/>
        <end position="75"/>
    </location>
</feature>
<reference evidence="2 4" key="1">
    <citation type="journal article" date="2008" name="Science">
        <title>The Physcomitrella genome reveals evolutionary insights into the conquest of land by plants.</title>
        <authorList>
            <person name="Rensing S."/>
            <person name="Lang D."/>
            <person name="Zimmer A."/>
            <person name="Terry A."/>
            <person name="Salamov A."/>
            <person name="Shapiro H."/>
            <person name="Nishiyama T."/>
            <person name="Perroud P.-F."/>
            <person name="Lindquist E."/>
            <person name="Kamisugi Y."/>
            <person name="Tanahashi T."/>
            <person name="Sakakibara K."/>
            <person name="Fujita T."/>
            <person name="Oishi K."/>
            <person name="Shin-I T."/>
            <person name="Kuroki Y."/>
            <person name="Toyoda A."/>
            <person name="Suzuki Y."/>
            <person name="Hashimoto A."/>
            <person name="Yamaguchi K."/>
            <person name="Sugano A."/>
            <person name="Kohara Y."/>
            <person name="Fujiyama A."/>
            <person name="Anterola A."/>
            <person name="Aoki S."/>
            <person name="Ashton N."/>
            <person name="Barbazuk W.B."/>
            <person name="Barker E."/>
            <person name="Bennetzen J."/>
            <person name="Bezanilla M."/>
            <person name="Blankenship R."/>
            <person name="Cho S.H."/>
            <person name="Dutcher S."/>
            <person name="Estelle M."/>
            <person name="Fawcett J.A."/>
            <person name="Gundlach H."/>
            <person name="Hanada K."/>
            <person name="Heyl A."/>
            <person name="Hicks K.A."/>
            <person name="Hugh J."/>
            <person name="Lohr M."/>
            <person name="Mayer K."/>
            <person name="Melkozernov A."/>
            <person name="Murata T."/>
            <person name="Nelson D."/>
            <person name="Pils B."/>
            <person name="Prigge M."/>
            <person name="Reiss B."/>
            <person name="Renner T."/>
            <person name="Rombauts S."/>
            <person name="Rushton P."/>
            <person name="Sanderfoot A."/>
            <person name="Schween G."/>
            <person name="Shiu S.-H."/>
            <person name="Stueber K."/>
            <person name="Theodoulou F.L."/>
            <person name="Tu H."/>
            <person name="Van de Peer Y."/>
            <person name="Verrier P.J."/>
            <person name="Waters E."/>
            <person name="Wood A."/>
            <person name="Yang L."/>
            <person name="Cove D."/>
            <person name="Cuming A."/>
            <person name="Hasebe M."/>
            <person name="Lucas S."/>
            <person name="Mishler D.B."/>
            <person name="Reski R."/>
            <person name="Grigoriev I."/>
            <person name="Quatrano R.S."/>
            <person name="Boore J.L."/>
        </authorList>
    </citation>
    <scope>NUCLEOTIDE SEQUENCE [LARGE SCALE GENOMIC DNA]</scope>
    <source>
        <strain evidence="3 4">cv. Gransden 2004</strain>
    </source>
</reference>
<dbReference type="EnsemblPlants" id="Pp3c16_11402V3.1">
    <property type="protein sequence ID" value="PAC:32986709.CDS.1"/>
    <property type="gene ID" value="Pp3c16_11402"/>
</dbReference>
<name>A0A2K1J855_PHYPA</name>
<reference evidence="2 4" key="2">
    <citation type="journal article" date="2018" name="Plant J.">
        <title>The Physcomitrella patens chromosome-scale assembly reveals moss genome structure and evolution.</title>
        <authorList>
            <person name="Lang D."/>
            <person name="Ullrich K.K."/>
            <person name="Murat F."/>
            <person name="Fuchs J."/>
            <person name="Jenkins J."/>
            <person name="Haas F.B."/>
            <person name="Piednoel M."/>
            <person name="Gundlach H."/>
            <person name="Van Bel M."/>
            <person name="Meyberg R."/>
            <person name="Vives C."/>
            <person name="Morata J."/>
            <person name="Symeonidi A."/>
            <person name="Hiss M."/>
            <person name="Muchero W."/>
            <person name="Kamisugi Y."/>
            <person name="Saleh O."/>
            <person name="Blanc G."/>
            <person name="Decker E.L."/>
            <person name="van Gessel N."/>
            <person name="Grimwood J."/>
            <person name="Hayes R.D."/>
            <person name="Graham S.W."/>
            <person name="Gunter L.E."/>
            <person name="McDaniel S.F."/>
            <person name="Hoernstein S.N.W."/>
            <person name="Larsson A."/>
            <person name="Li F.W."/>
            <person name="Perroud P.F."/>
            <person name="Phillips J."/>
            <person name="Ranjan P."/>
            <person name="Rokshar D.S."/>
            <person name="Rothfels C.J."/>
            <person name="Schneider L."/>
            <person name="Shu S."/>
            <person name="Stevenson D.W."/>
            <person name="Thummler F."/>
            <person name="Tillich M."/>
            <person name="Villarreal Aguilar J.C."/>
            <person name="Widiez T."/>
            <person name="Wong G.K."/>
            <person name="Wymore A."/>
            <person name="Zhang Y."/>
            <person name="Zimmer A.D."/>
            <person name="Quatrano R.S."/>
            <person name="Mayer K.F.X."/>
            <person name="Goodstein D."/>
            <person name="Casacuberta J.M."/>
            <person name="Vandepoele K."/>
            <person name="Reski R."/>
            <person name="Cuming A.C."/>
            <person name="Tuskan G.A."/>
            <person name="Maumus F."/>
            <person name="Salse J."/>
            <person name="Schmutz J."/>
            <person name="Rensing S.A."/>
        </authorList>
    </citation>
    <scope>NUCLEOTIDE SEQUENCE [LARGE SCALE GENOMIC DNA]</scope>
    <source>
        <strain evidence="3 4">cv. Gransden 2004</strain>
    </source>
</reference>
<dbReference type="Gramene" id="Pp3c16_11402V3.1">
    <property type="protein sequence ID" value="PAC:32986709.CDS.1"/>
    <property type="gene ID" value="Pp3c16_11402"/>
</dbReference>
<reference evidence="3" key="3">
    <citation type="submission" date="2020-12" db="UniProtKB">
        <authorList>
            <consortium name="EnsemblPlants"/>
        </authorList>
    </citation>
    <scope>IDENTIFICATION</scope>
</reference>
<evidence type="ECO:0000313" key="2">
    <source>
        <dbReference type="EMBL" id="PNR37699.1"/>
    </source>
</evidence>
<keyword evidence="4" id="KW-1185">Reference proteome</keyword>
<dbReference type="Proteomes" id="UP000006727">
    <property type="component" value="Chromosome 16"/>
</dbReference>
<organism evidence="2">
    <name type="scientific">Physcomitrium patens</name>
    <name type="common">Spreading-leaved earth moss</name>
    <name type="synonym">Physcomitrella patens</name>
    <dbReference type="NCBI Taxonomy" id="3218"/>
    <lineage>
        <taxon>Eukaryota</taxon>
        <taxon>Viridiplantae</taxon>
        <taxon>Streptophyta</taxon>
        <taxon>Embryophyta</taxon>
        <taxon>Bryophyta</taxon>
        <taxon>Bryophytina</taxon>
        <taxon>Bryopsida</taxon>
        <taxon>Funariidae</taxon>
        <taxon>Funariales</taxon>
        <taxon>Funariaceae</taxon>
        <taxon>Physcomitrium</taxon>
    </lineage>
</organism>
<dbReference type="AlphaFoldDB" id="A0A2K1J855"/>
<proteinExistence type="predicted"/>
<accession>A0A2K1J855</accession>
<evidence type="ECO:0000313" key="3">
    <source>
        <dbReference type="EnsemblPlants" id="PAC:32986709.CDS.1"/>
    </source>
</evidence>
<feature type="compositionally biased region" description="Polar residues" evidence="1">
    <location>
        <begin position="56"/>
        <end position="65"/>
    </location>
</feature>
<dbReference type="InParanoid" id="A0A2K1J855"/>
<evidence type="ECO:0000313" key="4">
    <source>
        <dbReference type="Proteomes" id="UP000006727"/>
    </source>
</evidence>
<sequence>MLKRLTKPCYTAKFALLNRKTIKKRMSKHSNKKLGRGIMALSVAKLQLAQLKQIATDKTSSQEPSESAHTRKDENLVIYRDS</sequence>
<dbReference type="EMBL" id="ABEU02000016">
    <property type="protein sequence ID" value="PNR37699.1"/>
    <property type="molecule type" value="Genomic_DNA"/>
</dbReference>
<protein>
    <submittedName>
        <fullName evidence="2 3">Uncharacterized protein</fullName>
    </submittedName>
</protein>
<feature type="compositionally biased region" description="Basic and acidic residues" evidence="1">
    <location>
        <begin position="66"/>
        <end position="75"/>
    </location>
</feature>
<gene>
    <name evidence="2" type="ORF">PHYPA_020808</name>
</gene>
<evidence type="ECO:0000256" key="1">
    <source>
        <dbReference type="SAM" id="MobiDB-lite"/>
    </source>
</evidence>